<evidence type="ECO:0000313" key="9">
    <source>
        <dbReference type="Proteomes" id="UP000807353"/>
    </source>
</evidence>
<dbReference type="InterPro" id="IPR050641">
    <property type="entry name" value="RIFMO-like"/>
</dbReference>
<name>A0A9P5Y6M8_9AGAR</name>
<keyword evidence="5" id="KW-0560">Oxidoreductase</keyword>
<accession>A0A9P5Y6M8</accession>
<dbReference type="AlphaFoldDB" id="A0A9P5Y6M8"/>
<evidence type="ECO:0000256" key="4">
    <source>
        <dbReference type="ARBA" id="ARBA00022827"/>
    </source>
</evidence>
<dbReference type="InterPro" id="IPR038220">
    <property type="entry name" value="PHOX_C_sf"/>
</dbReference>
<keyword evidence="3" id="KW-0285">Flavoprotein</keyword>
<dbReference type="GO" id="GO:0071949">
    <property type="term" value="F:FAD binding"/>
    <property type="evidence" value="ECO:0007669"/>
    <property type="project" value="InterPro"/>
</dbReference>
<dbReference type="Gene3D" id="3.30.9.10">
    <property type="entry name" value="D-Amino Acid Oxidase, subunit A, domain 2"/>
    <property type="match status" value="1"/>
</dbReference>
<dbReference type="OrthoDB" id="1716816at2759"/>
<evidence type="ECO:0000256" key="2">
    <source>
        <dbReference type="ARBA" id="ARBA00007801"/>
    </source>
</evidence>
<dbReference type="InterPro" id="IPR002938">
    <property type="entry name" value="FAD-bd"/>
</dbReference>
<comment type="caution">
    <text evidence="8">The sequence shown here is derived from an EMBL/GenBank/DDBJ whole genome shotgun (WGS) entry which is preliminary data.</text>
</comment>
<dbReference type="Pfam" id="PF01494">
    <property type="entry name" value="FAD_binding_3"/>
    <property type="match status" value="1"/>
</dbReference>
<evidence type="ECO:0000256" key="3">
    <source>
        <dbReference type="ARBA" id="ARBA00022630"/>
    </source>
</evidence>
<evidence type="ECO:0000313" key="8">
    <source>
        <dbReference type="EMBL" id="KAF9463654.1"/>
    </source>
</evidence>
<evidence type="ECO:0000256" key="5">
    <source>
        <dbReference type="ARBA" id="ARBA00023002"/>
    </source>
</evidence>
<dbReference type="InterPro" id="IPR012941">
    <property type="entry name" value="Phe_hydrox_C_dim_dom"/>
</dbReference>
<feature type="domain" description="FAD-binding" evidence="6">
    <location>
        <begin position="10"/>
        <end position="393"/>
    </location>
</feature>
<organism evidence="8 9">
    <name type="scientific">Collybia nuda</name>
    <dbReference type="NCBI Taxonomy" id="64659"/>
    <lineage>
        <taxon>Eukaryota</taxon>
        <taxon>Fungi</taxon>
        <taxon>Dikarya</taxon>
        <taxon>Basidiomycota</taxon>
        <taxon>Agaricomycotina</taxon>
        <taxon>Agaricomycetes</taxon>
        <taxon>Agaricomycetidae</taxon>
        <taxon>Agaricales</taxon>
        <taxon>Tricholomatineae</taxon>
        <taxon>Clitocybaceae</taxon>
        <taxon>Collybia</taxon>
    </lineage>
</organism>
<dbReference type="InterPro" id="IPR036188">
    <property type="entry name" value="FAD/NAD-bd_sf"/>
</dbReference>
<dbReference type="SUPFAM" id="SSF54373">
    <property type="entry name" value="FAD-linked reductases, C-terminal domain"/>
    <property type="match status" value="1"/>
</dbReference>
<evidence type="ECO:0000256" key="1">
    <source>
        <dbReference type="ARBA" id="ARBA00001974"/>
    </source>
</evidence>
<reference evidence="8" key="1">
    <citation type="submission" date="2020-11" db="EMBL/GenBank/DDBJ databases">
        <authorList>
            <consortium name="DOE Joint Genome Institute"/>
            <person name="Ahrendt S."/>
            <person name="Riley R."/>
            <person name="Andreopoulos W."/>
            <person name="Labutti K."/>
            <person name="Pangilinan J."/>
            <person name="Ruiz-Duenas F.J."/>
            <person name="Barrasa J.M."/>
            <person name="Sanchez-Garcia M."/>
            <person name="Camarero S."/>
            <person name="Miyauchi S."/>
            <person name="Serrano A."/>
            <person name="Linde D."/>
            <person name="Babiker R."/>
            <person name="Drula E."/>
            <person name="Ayuso-Fernandez I."/>
            <person name="Pacheco R."/>
            <person name="Padilla G."/>
            <person name="Ferreira P."/>
            <person name="Barriuso J."/>
            <person name="Kellner H."/>
            <person name="Castanera R."/>
            <person name="Alfaro M."/>
            <person name="Ramirez L."/>
            <person name="Pisabarro A.G."/>
            <person name="Kuo A."/>
            <person name="Tritt A."/>
            <person name="Lipzen A."/>
            <person name="He G."/>
            <person name="Yan M."/>
            <person name="Ng V."/>
            <person name="Cullen D."/>
            <person name="Martin F."/>
            <person name="Rosso M.-N."/>
            <person name="Henrissat B."/>
            <person name="Hibbett D."/>
            <person name="Martinez A.T."/>
            <person name="Grigoriev I.V."/>
        </authorList>
    </citation>
    <scope>NUCLEOTIDE SEQUENCE</scope>
    <source>
        <strain evidence="8">CBS 247.69</strain>
    </source>
</reference>
<dbReference type="InterPro" id="IPR036249">
    <property type="entry name" value="Thioredoxin-like_sf"/>
</dbReference>
<evidence type="ECO:0000259" key="6">
    <source>
        <dbReference type="Pfam" id="PF01494"/>
    </source>
</evidence>
<dbReference type="SUPFAM" id="SSF51905">
    <property type="entry name" value="FAD/NAD(P)-binding domain"/>
    <property type="match status" value="1"/>
</dbReference>
<dbReference type="Gene3D" id="3.50.50.60">
    <property type="entry name" value="FAD/NAD(P)-binding domain"/>
    <property type="match status" value="1"/>
</dbReference>
<dbReference type="Proteomes" id="UP000807353">
    <property type="component" value="Unassembled WGS sequence"/>
</dbReference>
<keyword evidence="4" id="KW-0274">FAD</keyword>
<comment type="cofactor">
    <cofactor evidence="1">
        <name>FAD</name>
        <dbReference type="ChEBI" id="CHEBI:57692"/>
    </cofactor>
</comment>
<evidence type="ECO:0000259" key="7">
    <source>
        <dbReference type="Pfam" id="PF07976"/>
    </source>
</evidence>
<dbReference type="PROSITE" id="PS51300">
    <property type="entry name" value="NIRD"/>
    <property type="match status" value="1"/>
</dbReference>
<dbReference type="EMBL" id="MU150260">
    <property type="protein sequence ID" value="KAF9463654.1"/>
    <property type="molecule type" value="Genomic_DNA"/>
</dbReference>
<sequence length="601" mass="66733">MPPIKETSTVDVLIVGAGPTGLFTALCLTRLGIDVRVIEQRIFGEAAGQADGIQSRTVEMWDSLGTGDKLRQFGKIVYQMATYDPNEQKTGIKAASKVLNVPLASARYQYELTLQAKHIEEIIRDALSEVNVHVEQPCVLSKLESLVEADYPIKASVVQCVHFDTEKLAASKFPSYAREKAASDKYLVDYVEIIRARYLIGCDGARSWVRQQCGIVMEGTIPGLTYGVIDFTPVTNFPTCHAKSLIQSPLAGMLGYIPKPNGTARLYTLLRDTVLIEALDKGSEEERARKLSQIVSNGFAPYDMRVEDITWCTTYKVTQRVASRYSHNGCIFIAGDACHTHSANAGQGANVSMADAYNLSWKLAHVIRGWASKSILDTYELERRPCSLELIEFDKDIQDILSPDSYDPEDYAKLWHRQLLFVTGLGLQYKSSLIIPEHFQDIMAGVTIGRRFPPAEIIRYLDWVPCNTLDIIGYTMKFKLLVFAGDTTQPSVMTLRADFIEELGKIPRFREIVEISVILGVKKEASATGYPHNKGSILTLFSVFIDDGINSEQQPGLVHKAFKISPDVGAAVLVRPDGHVAMVFPPSIDQVHLLNNYLSTL</sequence>
<dbReference type="Gene3D" id="3.40.30.20">
    <property type="match status" value="1"/>
</dbReference>
<dbReference type="PANTHER" id="PTHR43004">
    <property type="entry name" value="TRK SYSTEM POTASSIUM UPTAKE PROTEIN"/>
    <property type="match status" value="1"/>
</dbReference>
<dbReference type="SUPFAM" id="SSF52833">
    <property type="entry name" value="Thioredoxin-like"/>
    <property type="match status" value="1"/>
</dbReference>
<keyword evidence="9" id="KW-1185">Reference proteome</keyword>
<proteinExistence type="inferred from homology"/>
<dbReference type="Pfam" id="PF07976">
    <property type="entry name" value="Phe_hydrox_dim"/>
    <property type="match status" value="1"/>
</dbReference>
<gene>
    <name evidence="8" type="ORF">BDZ94DRAFT_1163580</name>
</gene>
<dbReference type="PANTHER" id="PTHR43004:SF19">
    <property type="entry name" value="BINDING MONOOXYGENASE, PUTATIVE (JCVI)-RELATED"/>
    <property type="match status" value="1"/>
</dbReference>
<comment type="similarity">
    <text evidence="2">Belongs to the PheA/TfdB FAD monooxygenase family.</text>
</comment>
<feature type="domain" description="Phenol hydroxylase-like C-terminal dimerisation" evidence="7">
    <location>
        <begin position="428"/>
        <end position="599"/>
    </location>
</feature>
<dbReference type="GO" id="GO:0016709">
    <property type="term" value="F:oxidoreductase activity, acting on paired donors, with incorporation or reduction of molecular oxygen, NAD(P)H as one donor, and incorporation of one atom of oxygen"/>
    <property type="evidence" value="ECO:0007669"/>
    <property type="project" value="UniProtKB-ARBA"/>
</dbReference>
<dbReference type="PRINTS" id="PR00420">
    <property type="entry name" value="RNGMNOXGNASE"/>
</dbReference>
<protein>
    <submittedName>
        <fullName evidence="8">FAD binding domain-containing protein</fullName>
    </submittedName>
</protein>